<evidence type="ECO:0000313" key="1">
    <source>
        <dbReference type="EMBL" id="MBM7713772.1"/>
    </source>
</evidence>
<dbReference type="InterPro" id="IPR024232">
    <property type="entry name" value="SpoIIIAH"/>
</dbReference>
<name>A0ABS2R2A4_9BACI</name>
<organism evidence="1 2">
    <name type="scientific">Siminovitchia thermophila</name>
    <dbReference type="NCBI Taxonomy" id="1245522"/>
    <lineage>
        <taxon>Bacteria</taxon>
        <taxon>Bacillati</taxon>
        <taxon>Bacillota</taxon>
        <taxon>Bacilli</taxon>
        <taxon>Bacillales</taxon>
        <taxon>Bacillaceae</taxon>
        <taxon>Siminovitchia</taxon>
    </lineage>
</organism>
<dbReference type="RefSeq" id="WP_077111350.1">
    <property type="nucleotide sequence ID" value="NZ_JAFBFH010000003.1"/>
</dbReference>
<dbReference type="InterPro" id="IPR038503">
    <property type="entry name" value="SpoIIIAH_sf"/>
</dbReference>
<dbReference type="Gene3D" id="1.10.287.4300">
    <property type="entry name" value="Stage III sporulation protein AH-like"/>
    <property type="match status" value="1"/>
</dbReference>
<accession>A0ABS2R2A4</accession>
<sequence length="175" mass="19450">MLLKKQTVWLLTMLSLVVVLSVYYVTSDPAKEDIAATKNSTEEKGEASKQDMKVLTEAAGDEAFEAVRLDIQDKRGKEIADLTNKVASPDLSADEKNELVTKMNELTALDTKEKTLESLIKTLGYEDALVRAENDQFLITVKAKEHSRADAARILQMVREELGTNTVATVEFQTK</sequence>
<keyword evidence="2" id="KW-1185">Reference proteome</keyword>
<gene>
    <name evidence="1" type="ORF">JOC94_000741</name>
</gene>
<evidence type="ECO:0000313" key="2">
    <source>
        <dbReference type="Proteomes" id="UP000823485"/>
    </source>
</evidence>
<dbReference type="EMBL" id="JAFBFH010000003">
    <property type="protein sequence ID" value="MBM7713772.1"/>
    <property type="molecule type" value="Genomic_DNA"/>
</dbReference>
<protein>
    <submittedName>
        <fullName evidence="1">Stage III sporulation protein AH</fullName>
    </submittedName>
</protein>
<reference evidence="1 2" key="1">
    <citation type="submission" date="2021-01" db="EMBL/GenBank/DDBJ databases">
        <title>Genomic Encyclopedia of Type Strains, Phase IV (KMG-IV): sequencing the most valuable type-strain genomes for metagenomic binning, comparative biology and taxonomic classification.</title>
        <authorList>
            <person name="Goeker M."/>
        </authorList>
    </citation>
    <scope>NUCLEOTIDE SEQUENCE [LARGE SCALE GENOMIC DNA]</scope>
    <source>
        <strain evidence="1 2">DSM 105453</strain>
    </source>
</reference>
<dbReference type="Pfam" id="PF12685">
    <property type="entry name" value="SpoIIIAH"/>
    <property type="match status" value="1"/>
</dbReference>
<comment type="caution">
    <text evidence="1">The sequence shown here is derived from an EMBL/GenBank/DDBJ whole genome shotgun (WGS) entry which is preliminary data.</text>
</comment>
<proteinExistence type="predicted"/>
<dbReference type="Proteomes" id="UP000823485">
    <property type="component" value="Unassembled WGS sequence"/>
</dbReference>